<keyword evidence="16" id="KW-1185">Reference proteome</keyword>
<dbReference type="PROSITE" id="PS51194">
    <property type="entry name" value="HELICASE_CTER"/>
    <property type="match status" value="1"/>
</dbReference>
<keyword evidence="8" id="KW-0347">Helicase</keyword>
<evidence type="ECO:0000256" key="10">
    <source>
        <dbReference type="ARBA" id="ARBA00023204"/>
    </source>
</evidence>
<name>A0AAV4IRM6_9GAST</name>
<dbReference type="Pfam" id="PF23445">
    <property type="entry name" value="WHD_SNRNP200"/>
    <property type="match status" value="1"/>
</dbReference>
<evidence type="ECO:0000256" key="7">
    <source>
        <dbReference type="ARBA" id="ARBA00022801"/>
    </source>
</evidence>
<dbReference type="Gene3D" id="1.10.3380.10">
    <property type="entry name" value="Sec63 N-terminal domain-like domain"/>
    <property type="match status" value="1"/>
</dbReference>
<dbReference type="GO" id="GO:0004386">
    <property type="term" value="F:helicase activity"/>
    <property type="evidence" value="ECO:0007669"/>
    <property type="project" value="UniProtKB-KW"/>
</dbReference>
<protein>
    <submittedName>
        <fullName evidence="15">Activating signal cointegrator 1 complex subunit 3-like</fullName>
    </submittedName>
</protein>
<proteinExistence type="predicted"/>
<evidence type="ECO:0000256" key="2">
    <source>
        <dbReference type="ARBA" id="ARBA00004514"/>
    </source>
</evidence>
<dbReference type="InterPro" id="IPR014001">
    <property type="entry name" value="Helicase_ATP-bd"/>
</dbReference>
<dbReference type="Gene3D" id="2.60.40.150">
    <property type="entry name" value="C2 domain"/>
    <property type="match status" value="1"/>
</dbReference>
<dbReference type="InterPro" id="IPR014756">
    <property type="entry name" value="Ig_E-set"/>
</dbReference>
<dbReference type="FunFam" id="1.10.3380.10:FF:000001">
    <property type="entry name" value="U5 small nuclear ribonucleoprotein helicase"/>
    <property type="match status" value="1"/>
</dbReference>
<evidence type="ECO:0000256" key="6">
    <source>
        <dbReference type="ARBA" id="ARBA00022763"/>
    </source>
</evidence>
<dbReference type="SMART" id="SM00487">
    <property type="entry name" value="DEXDc"/>
    <property type="match status" value="1"/>
</dbReference>
<feature type="domain" description="Helicase ATP-binding" evidence="13">
    <location>
        <begin position="462"/>
        <end position="625"/>
    </location>
</feature>
<dbReference type="InterPro" id="IPR027417">
    <property type="entry name" value="P-loop_NTPase"/>
</dbReference>
<keyword evidence="12" id="KW-0539">Nucleus</keyword>
<dbReference type="EMBL" id="BMAT01006418">
    <property type="protein sequence ID" value="GFS12384.1"/>
    <property type="molecule type" value="Genomic_DNA"/>
</dbReference>
<feature type="non-terminal residue" evidence="15">
    <location>
        <position position="1201"/>
    </location>
</feature>
<comment type="subcellular location">
    <subcellularLocation>
        <location evidence="2">Cytoplasm</location>
        <location evidence="2">Cytosol</location>
    </subcellularLocation>
    <subcellularLocation>
        <location evidence="1">Nucleus speckle</location>
    </subcellularLocation>
</comment>
<evidence type="ECO:0000256" key="9">
    <source>
        <dbReference type="ARBA" id="ARBA00022840"/>
    </source>
</evidence>
<dbReference type="InterPro" id="IPR035892">
    <property type="entry name" value="C2_domain_sf"/>
</dbReference>
<accession>A0AAV4IRM6</accession>
<evidence type="ECO:0000256" key="4">
    <source>
        <dbReference type="ARBA" id="ARBA00022737"/>
    </source>
</evidence>
<dbReference type="InterPro" id="IPR001650">
    <property type="entry name" value="Helicase_C-like"/>
</dbReference>
<dbReference type="Gene3D" id="3.40.50.300">
    <property type="entry name" value="P-loop containing nucleotide triphosphate hydrolases"/>
    <property type="match status" value="3"/>
</dbReference>
<evidence type="ECO:0000259" key="13">
    <source>
        <dbReference type="PROSITE" id="PS51192"/>
    </source>
</evidence>
<evidence type="ECO:0000313" key="15">
    <source>
        <dbReference type="EMBL" id="GFS12384.1"/>
    </source>
</evidence>
<keyword evidence="3" id="KW-0963">Cytoplasm</keyword>
<keyword evidence="4" id="KW-0677">Repeat</keyword>
<dbReference type="PROSITE" id="PS51192">
    <property type="entry name" value="HELICASE_ATP_BIND_1"/>
    <property type="match status" value="1"/>
</dbReference>
<evidence type="ECO:0000256" key="11">
    <source>
        <dbReference type="ARBA" id="ARBA00023235"/>
    </source>
</evidence>
<dbReference type="GO" id="GO:0003676">
    <property type="term" value="F:nucleic acid binding"/>
    <property type="evidence" value="ECO:0007669"/>
    <property type="project" value="InterPro"/>
</dbReference>
<dbReference type="InterPro" id="IPR003593">
    <property type="entry name" value="AAA+_ATPase"/>
</dbReference>
<dbReference type="InterPro" id="IPR057842">
    <property type="entry name" value="WH_MER3"/>
</dbReference>
<gene>
    <name evidence="15" type="ORF">ElyMa_003110100</name>
</gene>
<dbReference type="Pfam" id="PF02889">
    <property type="entry name" value="Sec63"/>
    <property type="match status" value="1"/>
</dbReference>
<dbReference type="GO" id="GO:0005524">
    <property type="term" value="F:ATP binding"/>
    <property type="evidence" value="ECO:0007669"/>
    <property type="project" value="UniProtKB-KW"/>
</dbReference>
<organism evidence="15 16">
    <name type="scientific">Elysia marginata</name>
    <dbReference type="NCBI Taxonomy" id="1093978"/>
    <lineage>
        <taxon>Eukaryota</taxon>
        <taxon>Metazoa</taxon>
        <taxon>Spiralia</taxon>
        <taxon>Lophotrochozoa</taxon>
        <taxon>Mollusca</taxon>
        <taxon>Gastropoda</taxon>
        <taxon>Heterobranchia</taxon>
        <taxon>Euthyneura</taxon>
        <taxon>Panpulmonata</taxon>
        <taxon>Sacoglossa</taxon>
        <taxon>Placobranchoidea</taxon>
        <taxon>Plakobranchidae</taxon>
        <taxon>Elysia</taxon>
    </lineage>
</organism>
<dbReference type="AlphaFoldDB" id="A0AAV4IRM6"/>
<reference evidence="15 16" key="1">
    <citation type="journal article" date="2021" name="Elife">
        <title>Chloroplast acquisition without the gene transfer in kleptoplastic sea slugs, Plakobranchus ocellatus.</title>
        <authorList>
            <person name="Maeda T."/>
            <person name="Takahashi S."/>
            <person name="Yoshida T."/>
            <person name="Shimamura S."/>
            <person name="Takaki Y."/>
            <person name="Nagai Y."/>
            <person name="Toyoda A."/>
            <person name="Suzuki Y."/>
            <person name="Arimoto A."/>
            <person name="Ishii H."/>
            <person name="Satoh N."/>
            <person name="Nishiyama T."/>
            <person name="Hasebe M."/>
            <person name="Maruyama T."/>
            <person name="Minagawa J."/>
            <person name="Obokata J."/>
            <person name="Shigenobu S."/>
        </authorList>
    </citation>
    <scope>NUCLEOTIDE SEQUENCE [LARGE SCALE GENOMIC DNA]</scope>
</reference>
<dbReference type="SUPFAM" id="SSF81296">
    <property type="entry name" value="E set domains"/>
    <property type="match status" value="1"/>
</dbReference>
<dbReference type="SMART" id="SM00382">
    <property type="entry name" value="AAA"/>
    <property type="match status" value="1"/>
</dbReference>
<dbReference type="FunFam" id="3.40.50.300:FF:000062">
    <property type="entry name" value="U5 small nuclear ribonucleoprotein helicase"/>
    <property type="match status" value="1"/>
</dbReference>
<dbReference type="Pfam" id="PF00270">
    <property type="entry name" value="DEAD"/>
    <property type="match status" value="2"/>
</dbReference>
<evidence type="ECO:0000256" key="1">
    <source>
        <dbReference type="ARBA" id="ARBA00004324"/>
    </source>
</evidence>
<evidence type="ECO:0000259" key="14">
    <source>
        <dbReference type="PROSITE" id="PS51194"/>
    </source>
</evidence>
<dbReference type="InterPro" id="IPR036388">
    <property type="entry name" value="WH-like_DNA-bd_sf"/>
</dbReference>
<dbReference type="Pfam" id="PF00271">
    <property type="entry name" value="Helicase_C"/>
    <property type="match status" value="1"/>
</dbReference>
<dbReference type="PANTHER" id="PTHR47961:SF13">
    <property type="entry name" value="ACTIVATING SIGNAL COINTEGRATOR 1 COMPLEX SUBUNIT 3"/>
    <property type="match status" value="1"/>
</dbReference>
<comment type="caution">
    <text evidence="15">The sequence shown here is derived from an EMBL/GenBank/DDBJ whole genome shotgun (WGS) entry which is preliminary data.</text>
</comment>
<dbReference type="InterPro" id="IPR011545">
    <property type="entry name" value="DEAD/DEAH_box_helicase_dom"/>
</dbReference>
<evidence type="ECO:0000256" key="12">
    <source>
        <dbReference type="ARBA" id="ARBA00023242"/>
    </source>
</evidence>
<dbReference type="Gene3D" id="1.10.10.10">
    <property type="entry name" value="Winged helix-like DNA-binding domain superfamily/Winged helix DNA-binding domain"/>
    <property type="match status" value="1"/>
</dbReference>
<keyword evidence="10" id="KW-0234">DNA repair</keyword>
<dbReference type="InterPro" id="IPR004179">
    <property type="entry name" value="Sec63-dom"/>
</dbReference>
<dbReference type="FunFam" id="1.10.10.10:FF:000024">
    <property type="entry name" value="U5 small nuclear ribonucleoprotein helicase"/>
    <property type="match status" value="1"/>
</dbReference>
<dbReference type="SUPFAM" id="SSF52540">
    <property type="entry name" value="P-loop containing nucleoside triphosphate hydrolases"/>
    <property type="match status" value="2"/>
</dbReference>
<dbReference type="SMART" id="SM00973">
    <property type="entry name" value="Sec63"/>
    <property type="match status" value="1"/>
</dbReference>
<evidence type="ECO:0000313" key="16">
    <source>
        <dbReference type="Proteomes" id="UP000762676"/>
    </source>
</evidence>
<keyword evidence="6" id="KW-0227">DNA damage</keyword>
<dbReference type="CDD" id="cd18795">
    <property type="entry name" value="SF2_C_Ski2"/>
    <property type="match status" value="1"/>
</dbReference>
<dbReference type="SMART" id="SM00490">
    <property type="entry name" value="HELICc"/>
    <property type="match status" value="1"/>
</dbReference>
<dbReference type="Proteomes" id="UP000762676">
    <property type="component" value="Unassembled WGS sequence"/>
</dbReference>
<evidence type="ECO:0000256" key="8">
    <source>
        <dbReference type="ARBA" id="ARBA00022806"/>
    </source>
</evidence>
<dbReference type="InterPro" id="IPR050474">
    <property type="entry name" value="Hel308_SKI2-like"/>
</dbReference>
<keyword evidence="7" id="KW-0378">Hydrolase</keyword>
<evidence type="ECO:0000256" key="5">
    <source>
        <dbReference type="ARBA" id="ARBA00022741"/>
    </source>
</evidence>
<dbReference type="InterPro" id="IPR036390">
    <property type="entry name" value="WH_DNA-bd_sf"/>
</dbReference>
<sequence length="1201" mass="135888">MPELPRLTGALRAFGFVSSQEEPAPSDDLNERKLLVLKKQKDQNLSWEALISYIKKNASGVSNSQISEITRQLIATAKLIVGNEESSETVECGAAFLFDIFKNVESVGQREATQLRSTFGPYPANAVTRACQLVKKIASWLPETALAQLSSEREEGDGAASNEEFGCSIKFAMDYSLEEGNEDEFSSEEDEFIVDSSKKDIDLRYNAAAAMNPVAGEGDRGSKAEIEFGSAWMKEMIIKYFEGNDTALSLGLDELSTTIYDVLSSQRSDDELQTEMFDLLGFERFELIQQLLEKRGQIIKSYTAETRRALVQQIPKKKPENERPTYGCQVLVQSTEEKFLAKQLRKEEKRSKKDMKPSTEDQELAGALAMTPEELRRTREAALRAASSAPLFSAGSARYNKTEKYPFVFDMQAEARQSSAYISGTKLVLPDTINRKDEKLYEEINIPPTGTAPANVGKDRVLISSLDEIGQAAFQNTKSLNLIQSVVFDTAYKTNENLLICAPTGAGKTNIAMLTILHEIKQHVSHGVIKKDEFKMLVTTPEKWDVVTRKATGDVALAQLVRLLIIDEVHLLHDDRGPVIETLVARTKRQVESSQSMIRIVGLSATLPNYLDVATFLNVNPYLGLFFFDGRFRPVPLGQTFIGIKAVNKMNQLRDFNTVCYDKVLKQVQAGYQVMVFVHARNETVRTALTLAELARNKGDSALFTPEQNRSYGDAQKAMARSRNKQLREMFLDGFGIHHAGMLRQDRNLVEKYFAEGHIKVLVCTATLAWGVNLPAHAVIIKGTQLYDAKRGQFVDLGILDVMQIFGRAGRPQFDSFGHGTIITTHDKLSHYLSLMTRQNPIESQFTNSLIDNLNAEISLGTVTNTEEAVRWLSYSYMYVRMRKNPLVYGIPHTFCEDDPHLEHHRLELITEAARQLDKAKMIRFEEHTGYVYSTDLGRIASNFYIKHATVEVINEMLQTAMTEGDIFNLVANAQEFQQIKVRDDEMDELDRLTSDGCEMIVKGGKENTHGKVNILLQSYVSRISVDSFSLVSDMAYVAQNASRIMRALFEIALKNSQPLLASRLLEMCKMLDKRLWTFENPMRQFTVLSHEILQKLEARRLLPEKLREMDSKEIGTSEPFWIWVEDPENNHIYHSEYFLLQKKQVYNEETQSIVFTIPIFEPLPSQYYVKVVSDRWIGSSTTHPISFQHLILPERHPPHT</sequence>
<dbReference type="SUPFAM" id="SSF158702">
    <property type="entry name" value="Sec63 N-terminal domain-like"/>
    <property type="match status" value="1"/>
</dbReference>
<keyword evidence="11" id="KW-0413">Isomerase</keyword>
<dbReference type="SUPFAM" id="SSF46785">
    <property type="entry name" value="Winged helix' DNA-binding domain"/>
    <property type="match status" value="1"/>
</dbReference>
<evidence type="ECO:0000256" key="3">
    <source>
        <dbReference type="ARBA" id="ARBA00022490"/>
    </source>
</evidence>
<dbReference type="Pfam" id="PF26582">
    <property type="entry name" value="ASCC3_N"/>
    <property type="match status" value="1"/>
</dbReference>
<keyword evidence="5" id="KW-0547">Nucleotide-binding</keyword>
<dbReference type="PANTHER" id="PTHR47961">
    <property type="entry name" value="DNA POLYMERASE THETA, PUTATIVE (AFU_ORTHOLOGUE AFUA_1G05260)-RELATED"/>
    <property type="match status" value="1"/>
</dbReference>
<dbReference type="InterPro" id="IPR058856">
    <property type="entry name" value="ASCC3_N"/>
</dbReference>
<dbReference type="GO" id="GO:0016787">
    <property type="term" value="F:hydrolase activity"/>
    <property type="evidence" value="ECO:0007669"/>
    <property type="project" value="UniProtKB-KW"/>
</dbReference>
<feature type="domain" description="Helicase C-terminal" evidence="14">
    <location>
        <begin position="652"/>
        <end position="858"/>
    </location>
</feature>
<keyword evidence="9" id="KW-0067">ATP-binding</keyword>